<dbReference type="Proteomes" id="UP000318437">
    <property type="component" value="Unassembled WGS sequence"/>
</dbReference>
<dbReference type="AlphaFoldDB" id="A0A5C6CYN6"/>
<dbReference type="RefSeq" id="WP_146450332.1">
    <property type="nucleotide sequence ID" value="NZ_SJPS01000002.1"/>
</dbReference>
<name>A0A5C6CYN6_9BACT</name>
<dbReference type="OrthoDB" id="223410at2"/>
<dbReference type="Pfam" id="PF15892">
    <property type="entry name" value="BNR_4"/>
    <property type="match status" value="1"/>
</dbReference>
<gene>
    <name evidence="1" type="ORF">Pla144_19390</name>
</gene>
<dbReference type="EMBL" id="SJPS01000002">
    <property type="protein sequence ID" value="TWU28647.1"/>
    <property type="molecule type" value="Genomic_DNA"/>
</dbReference>
<keyword evidence="2" id="KW-1185">Reference proteome</keyword>
<reference evidence="1 2" key="1">
    <citation type="submission" date="2019-02" db="EMBL/GenBank/DDBJ databases">
        <title>Deep-cultivation of Planctomycetes and their phenomic and genomic characterization uncovers novel biology.</title>
        <authorList>
            <person name="Wiegand S."/>
            <person name="Jogler M."/>
            <person name="Boedeker C."/>
            <person name="Pinto D."/>
            <person name="Vollmers J."/>
            <person name="Rivas-Marin E."/>
            <person name="Kohn T."/>
            <person name="Peeters S.H."/>
            <person name="Heuer A."/>
            <person name="Rast P."/>
            <person name="Oberbeckmann S."/>
            <person name="Bunk B."/>
            <person name="Jeske O."/>
            <person name="Meyerdierks A."/>
            <person name="Storesund J.E."/>
            <person name="Kallscheuer N."/>
            <person name="Luecker S."/>
            <person name="Lage O.M."/>
            <person name="Pohl T."/>
            <person name="Merkel B.J."/>
            <person name="Hornburger P."/>
            <person name="Mueller R.-W."/>
            <person name="Bruemmer F."/>
            <person name="Labrenz M."/>
            <person name="Spormann A.M."/>
            <person name="Op Den Camp H."/>
            <person name="Overmann J."/>
            <person name="Amann R."/>
            <person name="Jetten M.S.M."/>
            <person name="Mascher T."/>
            <person name="Medema M.H."/>
            <person name="Devos D.P."/>
            <person name="Kaster A.-K."/>
            <person name="Ovreas L."/>
            <person name="Rohde M."/>
            <person name="Galperin M.Y."/>
            <person name="Jogler C."/>
        </authorList>
    </citation>
    <scope>NUCLEOTIDE SEQUENCE [LARGE SCALE GENOMIC DNA]</scope>
    <source>
        <strain evidence="1 2">Pla144</strain>
    </source>
</reference>
<protein>
    <recommendedName>
        <fullName evidence="3">BNR/Asp-box repeat protein</fullName>
    </recommendedName>
</protein>
<accession>A0A5C6CYN6</accession>
<evidence type="ECO:0000313" key="2">
    <source>
        <dbReference type="Proteomes" id="UP000318437"/>
    </source>
</evidence>
<evidence type="ECO:0008006" key="3">
    <source>
        <dbReference type="Google" id="ProtNLM"/>
    </source>
</evidence>
<evidence type="ECO:0000313" key="1">
    <source>
        <dbReference type="EMBL" id="TWU28647.1"/>
    </source>
</evidence>
<dbReference type="InterPro" id="IPR036278">
    <property type="entry name" value="Sialidase_sf"/>
</dbReference>
<organism evidence="1 2">
    <name type="scientific">Bythopirellula polymerisocia</name>
    <dbReference type="NCBI Taxonomy" id="2528003"/>
    <lineage>
        <taxon>Bacteria</taxon>
        <taxon>Pseudomonadati</taxon>
        <taxon>Planctomycetota</taxon>
        <taxon>Planctomycetia</taxon>
        <taxon>Pirellulales</taxon>
        <taxon>Lacipirellulaceae</taxon>
        <taxon>Bythopirellula</taxon>
    </lineage>
</organism>
<proteinExistence type="predicted"/>
<sequence>MLSTSRSLVFGLFLSGPIAVIVSSQVHPSKLERIEKTTVEEKALTFATGPATRFSNTVNGRTHQQTPLTTYRGFQYVTYFDAERCLCIGRRKLPSGSWKVIKFDDHRLESNDSHNAAVIGICEKDGTIHMAFDHHATRLNYRVSRLGAVHDPDSVDWNADLFGPVMHTLGSVQPDKQVTYPRFFRAPNGNLMLYYRAVTSGDGDGMIEEYDGEKHDWNISLGKFIARDIGLYTANGKTSISRCPYMDSLSYAGQRLHVSWVWRDRFEKTDPANQHDLCYAYSDDHGRTWHNSAGEIIGKTGKDFIHLDTPGLVVASIPSRSIPTNQNTHYAFADGSIHVVLSHRIKGLWARCYNHYWRSSNGYWYHETLPFRGDRPKLVGASNRSLVLVYTDDEELFIAKGQPDSHQTRWEWTDIKLTHHHSIYGDAVLDLQRWEEENVLSIYSQQEPTKEIKTNRPEPIDGIPSPLNVVDYRFVETEAATE</sequence>
<comment type="caution">
    <text evidence="1">The sequence shown here is derived from an EMBL/GenBank/DDBJ whole genome shotgun (WGS) entry which is preliminary data.</text>
</comment>
<dbReference type="SUPFAM" id="SSF50939">
    <property type="entry name" value="Sialidases"/>
    <property type="match status" value="1"/>
</dbReference>